<sequence length="63" mass="7064">MQQVDVQNAQLTILINIDGQMYLTGFDKEQYEAVQVLIKTAIKTVIPTEVKQVQLNGFLGVNL</sequence>
<gene>
    <name evidence="1" type="ORF">R6U77_00845</name>
</gene>
<dbReference type="Proteomes" id="UP001322664">
    <property type="component" value="Chromosome"/>
</dbReference>
<name>A0ABZ0RYA0_9BACI</name>
<keyword evidence="2" id="KW-1185">Reference proteome</keyword>
<organism evidence="1 2">
    <name type="scientific">Lysinibacillus louembei</name>
    <dbReference type="NCBI Taxonomy" id="1470088"/>
    <lineage>
        <taxon>Bacteria</taxon>
        <taxon>Bacillati</taxon>
        <taxon>Bacillota</taxon>
        <taxon>Bacilli</taxon>
        <taxon>Bacillales</taxon>
        <taxon>Bacillaceae</taxon>
        <taxon>Lysinibacillus</taxon>
    </lineage>
</organism>
<dbReference type="RefSeq" id="WP_319837045.1">
    <property type="nucleotide sequence ID" value="NZ_CP137624.1"/>
</dbReference>
<evidence type="ECO:0000313" key="1">
    <source>
        <dbReference type="EMBL" id="WPK12266.1"/>
    </source>
</evidence>
<accession>A0ABZ0RYA0</accession>
<protein>
    <recommendedName>
        <fullName evidence="3">Cell division protein FtsQ</fullName>
    </recommendedName>
</protein>
<dbReference type="EMBL" id="CP137624">
    <property type="protein sequence ID" value="WPK12266.1"/>
    <property type="molecule type" value="Genomic_DNA"/>
</dbReference>
<proteinExistence type="predicted"/>
<evidence type="ECO:0008006" key="3">
    <source>
        <dbReference type="Google" id="ProtNLM"/>
    </source>
</evidence>
<evidence type="ECO:0000313" key="2">
    <source>
        <dbReference type="Proteomes" id="UP001322664"/>
    </source>
</evidence>
<reference evidence="1 2" key="1">
    <citation type="submission" date="2023-09" db="EMBL/GenBank/DDBJ databases">
        <authorList>
            <person name="Page C.A."/>
            <person name="Perez-Diaz I.M."/>
        </authorList>
    </citation>
    <scope>NUCLEOTIDE SEQUENCE [LARGE SCALE GENOMIC DNA]</scope>
    <source>
        <strain evidence="1 2">Ll15</strain>
    </source>
</reference>